<accession>A0A6J5S6I5</accession>
<feature type="domain" description="Putative tail fiber protein gp53-like C-terminal" evidence="1">
    <location>
        <begin position="116"/>
        <end position="205"/>
    </location>
</feature>
<proteinExistence type="predicted"/>
<evidence type="ECO:0000313" key="3">
    <source>
        <dbReference type="EMBL" id="CAB4204153.1"/>
    </source>
</evidence>
<protein>
    <recommendedName>
        <fullName evidence="1">Putative tail fiber protein gp53-like C-terminal domain-containing protein</fullName>
    </recommendedName>
</protein>
<sequence length="205" mass="22235">MALNINIPQANQTLSITQPLILNNFNAINTAFAVDHVNFNDAGQGKHNKITFPVQAVVPVFAAGDLGLFSFLNATTTKNELNVYKANNAGYVNVPFTASILSNSAPIQNGAGWSYLPSGLIIQWGKVSAGINGNLAISTTFNFPITFPTQALNIQISQDSHTFVERQIFNAVQIDSQTQFTIRTFRSDGFVGPTTAGYYYFAIGY</sequence>
<name>A0A6J5S6I5_9CAUD</name>
<dbReference type="EMBL" id="LR797425">
    <property type="protein sequence ID" value="CAB4215235.1"/>
    <property type="molecule type" value="Genomic_DNA"/>
</dbReference>
<evidence type="ECO:0000313" key="4">
    <source>
        <dbReference type="EMBL" id="CAB4215235.1"/>
    </source>
</evidence>
<dbReference type="EMBL" id="LR797335">
    <property type="protein sequence ID" value="CAB4204153.1"/>
    <property type="molecule type" value="Genomic_DNA"/>
</dbReference>
<organism evidence="3">
    <name type="scientific">uncultured Caudovirales phage</name>
    <dbReference type="NCBI Taxonomy" id="2100421"/>
    <lineage>
        <taxon>Viruses</taxon>
        <taxon>Duplodnaviria</taxon>
        <taxon>Heunggongvirae</taxon>
        <taxon>Uroviricota</taxon>
        <taxon>Caudoviricetes</taxon>
        <taxon>Peduoviridae</taxon>
        <taxon>Maltschvirus</taxon>
        <taxon>Maltschvirus maltsch</taxon>
    </lineage>
</organism>
<evidence type="ECO:0000259" key="1">
    <source>
        <dbReference type="Pfam" id="PF21882"/>
    </source>
</evidence>
<dbReference type="Gene3D" id="2.60.40.3940">
    <property type="match status" value="1"/>
</dbReference>
<dbReference type="Pfam" id="PF21882">
    <property type="entry name" value="Gp53-like_C"/>
    <property type="match status" value="1"/>
</dbReference>
<dbReference type="EMBL" id="LR797063">
    <property type="protein sequence ID" value="CAB4184609.1"/>
    <property type="molecule type" value="Genomic_DNA"/>
</dbReference>
<gene>
    <name evidence="2" type="ORF">UFOVP1112_16</name>
    <name evidence="3" type="ORF">UFOVP1385_37</name>
    <name evidence="4" type="ORF">UFOVP1478_5</name>
</gene>
<reference evidence="3" key="1">
    <citation type="submission" date="2020-05" db="EMBL/GenBank/DDBJ databases">
        <authorList>
            <person name="Chiriac C."/>
            <person name="Salcher M."/>
            <person name="Ghai R."/>
            <person name="Kavagutti S V."/>
        </authorList>
    </citation>
    <scope>NUCLEOTIDE SEQUENCE</scope>
</reference>
<dbReference type="InterPro" id="IPR054075">
    <property type="entry name" value="Gp53-like_C"/>
</dbReference>
<evidence type="ECO:0000313" key="2">
    <source>
        <dbReference type="EMBL" id="CAB4184609.1"/>
    </source>
</evidence>